<accession>A0AAV3Q9D0</accession>
<comment type="caution">
    <text evidence="1">The sequence shown here is derived from an EMBL/GenBank/DDBJ whole genome shotgun (WGS) entry which is preliminary data.</text>
</comment>
<dbReference type="Proteomes" id="UP001454036">
    <property type="component" value="Unassembled WGS sequence"/>
</dbReference>
<protein>
    <submittedName>
        <fullName evidence="1">Uncharacterized protein</fullName>
    </submittedName>
</protein>
<evidence type="ECO:0000313" key="1">
    <source>
        <dbReference type="EMBL" id="GAA0159561.1"/>
    </source>
</evidence>
<reference evidence="1 2" key="1">
    <citation type="submission" date="2024-01" db="EMBL/GenBank/DDBJ databases">
        <title>The complete chloroplast genome sequence of Lithospermum erythrorhizon: insights into the phylogenetic relationship among Boraginaceae species and the maternal lineages of purple gromwells.</title>
        <authorList>
            <person name="Okada T."/>
            <person name="Watanabe K."/>
        </authorList>
    </citation>
    <scope>NUCLEOTIDE SEQUENCE [LARGE SCALE GENOMIC DNA]</scope>
</reference>
<sequence length="75" mass="8207">MDWLVPCEDPPTDHERCVCRQLENDGPYVTGLEKVDMYEAGSAGIGRAASVIPEEEAMSIGSEVKEENPADTEHT</sequence>
<name>A0AAV3Q9D0_LITER</name>
<proteinExistence type="predicted"/>
<keyword evidence="2" id="KW-1185">Reference proteome</keyword>
<organism evidence="1 2">
    <name type="scientific">Lithospermum erythrorhizon</name>
    <name type="common">Purple gromwell</name>
    <name type="synonym">Lithospermum officinale var. erythrorhizon</name>
    <dbReference type="NCBI Taxonomy" id="34254"/>
    <lineage>
        <taxon>Eukaryota</taxon>
        <taxon>Viridiplantae</taxon>
        <taxon>Streptophyta</taxon>
        <taxon>Embryophyta</taxon>
        <taxon>Tracheophyta</taxon>
        <taxon>Spermatophyta</taxon>
        <taxon>Magnoliopsida</taxon>
        <taxon>eudicotyledons</taxon>
        <taxon>Gunneridae</taxon>
        <taxon>Pentapetalae</taxon>
        <taxon>asterids</taxon>
        <taxon>lamiids</taxon>
        <taxon>Boraginales</taxon>
        <taxon>Boraginaceae</taxon>
        <taxon>Boraginoideae</taxon>
        <taxon>Lithospermeae</taxon>
        <taxon>Lithospermum</taxon>
    </lineage>
</organism>
<dbReference type="AlphaFoldDB" id="A0AAV3Q9D0"/>
<gene>
    <name evidence="1" type="ORF">LIER_16306</name>
</gene>
<evidence type="ECO:0000313" key="2">
    <source>
        <dbReference type="Proteomes" id="UP001454036"/>
    </source>
</evidence>
<dbReference type="EMBL" id="BAABME010003630">
    <property type="protein sequence ID" value="GAA0159561.1"/>
    <property type="molecule type" value="Genomic_DNA"/>
</dbReference>